<comment type="caution">
    <text evidence="8">The sequence shown here is derived from an EMBL/GenBank/DDBJ whole genome shotgun (WGS) entry which is preliminary data.</text>
</comment>
<evidence type="ECO:0000256" key="7">
    <source>
        <dbReference type="RuleBase" id="RU000461"/>
    </source>
</evidence>
<evidence type="ECO:0000256" key="2">
    <source>
        <dbReference type="ARBA" id="ARBA00010617"/>
    </source>
</evidence>
<dbReference type="Pfam" id="PF00067">
    <property type="entry name" value="p450"/>
    <property type="match status" value="1"/>
</dbReference>
<dbReference type="InterPro" id="IPR017972">
    <property type="entry name" value="Cyt_P450_CS"/>
</dbReference>
<organism evidence="8 9">
    <name type="scientific">Lates japonicus</name>
    <name type="common">Japanese lates</name>
    <dbReference type="NCBI Taxonomy" id="270547"/>
    <lineage>
        <taxon>Eukaryota</taxon>
        <taxon>Metazoa</taxon>
        <taxon>Chordata</taxon>
        <taxon>Craniata</taxon>
        <taxon>Vertebrata</taxon>
        <taxon>Euteleostomi</taxon>
        <taxon>Actinopterygii</taxon>
        <taxon>Neopterygii</taxon>
        <taxon>Teleostei</taxon>
        <taxon>Neoteleostei</taxon>
        <taxon>Acanthomorphata</taxon>
        <taxon>Carangaria</taxon>
        <taxon>Carangaria incertae sedis</taxon>
        <taxon>Centropomidae</taxon>
        <taxon>Lates</taxon>
    </lineage>
</organism>
<comment type="similarity">
    <text evidence="2 7">Belongs to the cytochrome P450 family.</text>
</comment>
<reference evidence="8" key="1">
    <citation type="submission" date="2022-08" db="EMBL/GenBank/DDBJ databases">
        <title>Genome sequencing of akame (Lates japonicus).</title>
        <authorList>
            <person name="Hashiguchi Y."/>
            <person name="Takahashi H."/>
        </authorList>
    </citation>
    <scope>NUCLEOTIDE SEQUENCE</scope>
    <source>
        <strain evidence="8">Kochi</strain>
    </source>
</reference>
<dbReference type="PANTHER" id="PTHR24300">
    <property type="entry name" value="CYTOCHROME P450 508A4-RELATED"/>
    <property type="match status" value="1"/>
</dbReference>
<dbReference type="GO" id="GO:0005737">
    <property type="term" value="C:cytoplasm"/>
    <property type="evidence" value="ECO:0007669"/>
    <property type="project" value="TreeGrafter"/>
</dbReference>
<comment type="cofactor">
    <cofactor evidence="1 6">
        <name>heme</name>
        <dbReference type="ChEBI" id="CHEBI:30413"/>
    </cofactor>
</comment>
<dbReference type="PANTHER" id="PTHR24300:SF301">
    <property type="entry name" value="CYP2J25 PROTEIN-RELATED"/>
    <property type="match status" value="1"/>
</dbReference>
<dbReference type="InterPro" id="IPR002401">
    <property type="entry name" value="Cyt_P450_E_grp-I"/>
</dbReference>
<dbReference type="GO" id="GO:0020037">
    <property type="term" value="F:heme binding"/>
    <property type="evidence" value="ECO:0007669"/>
    <property type="project" value="InterPro"/>
</dbReference>
<keyword evidence="3 6" id="KW-0349">Heme</keyword>
<name>A0AAD3QXA1_LATJO</name>
<evidence type="ECO:0000256" key="4">
    <source>
        <dbReference type="ARBA" id="ARBA00022723"/>
    </source>
</evidence>
<dbReference type="PRINTS" id="PR00385">
    <property type="entry name" value="P450"/>
</dbReference>
<evidence type="ECO:0000313" key="9">
    <source>
        <dbReference type="Proteomes" id="UP001279410"/>
    </source>
</evidence>
<evidence type="ECO:0000256" key="1">
    <source>
        <dbReference type="ARBA" id="ARBA00001971"/>
    </source>
</evidence>
<evidence type="ECO:0000256" key="3">
    <source>
        <dbReference type="ARBA" id="ARBA00022617"/>
    </source>
</evidence>
<dbReference type="GO" id="GO:0006805">
    <property type="term" value="P:xenobiotic metabolic process"/>
    <property type="evidence" value="ECO:0007669"/>
    <property type="project" value="TreeGrafter"/>
</dbReference>
<dbReference type="InterPro" id="IPR050182">
    <property type="entry name" value="Cytochrome_P450_fam2"/>
</dbReference>
<dbReference type="PROSITE" id="PS00086">
    <property type="entry name" value="CYTOCHROME_P450"/>
    <property type="match status" value="1"/>
</dbReference>
<accession>A0AAD3QXA1</accession>
<evidence type="ECO:0000313" key="8">
    <source>
        <dbReference type="EMBL" id="GLD46980.1"/>
    </source>
</evidence>
<dbReference type="Gene3D" id="1.10.630.10">
    <property type="entry name" value="Cytochrome P450"/>
    <property type="match status" value="2"/>
</dbReference>
<dbReference type="GO" id="GO:0016712">
    <property type="term" value="F:oxidoreductase activity, acting on paired donors, with incorporation or reduction of molecular oxygen, reduced flavin or flavoprotein as one donor, and incorporation of one atom of oxygen"/>
    <property type="evidence" value="ECO:0007669"/>
    <property type="project" value="TreeGrafter"/>
</dbReference>
<dbReference type="PRINTS" id="PR00463">
    <property type="entry name" value="EP450I"/>
</dbReference>
<dbReference type="GO" id="GO:0005506">
    <property type="term" value="F:iron ion binding"/>
    <property type="evidence" value="ECO:0007669"/>
    <property type="project" value="InterPro"/>
</dbReference>
<dbReference type="GO" id="GO:0006082">
    <property type="term" value="P:organic acid metabolic process"/>
    <property type="evidence" value="ECO:0007669"/>
    <property type="project" value="TreeGrafter"/>
</dbReference>
<protein>
    <submittedName>
        <fullName evidence="8">Cytochrome P450 2J6-like protein</fullName>
    </submittedName>
</protein>
<dbReference type="EMBL" id="BRZM01006411">
    <property type="protein sequence ID" value="GLD46980.1"/>
    <property type="molecule type" value="Genomic_DNA"/>
</dbReference>
<keyword evidence="5 6" id="KW-0408">Iron</keyword>
<dbReference type="Proteomes" id="UP001279410">
    <property type="component" value="Unassembled WGS sequence"/>
</dbReference>
<feature type="non-terminal residue" evidence="8">
    <location>
        <position position="219"/>
    </location>
</feature>
<dbReference type="InterPro" id="IPR036396">
    <property type="entry name" value="Cyt_P450_sf"/>
</dbReference>
<dbReference type="SUPFAM" id="SSF48264">
    <property type="entry name" value="Cytochrome P450"/>
    <property type="match status" value="1"/>
</dbReference>
<evidence type="ECO:0000256" key="6">
    <source>
        <dbReference type="PIRSR" id="PIRSR602401-1"/>
    </source>
</evidence>
<sequence>LYNTLPWLMKWLPGPHKRILALTQNIIDFVEIKIKEHRENLNPSSPRDYIDSFLIEMGEKEDKDSGFDLKNLCFCTLDLFGAGTETTTTTLYWGLLYMIYYPHIQERVQAEIDTVDTTVNEYIIPKGTIIIPMLHSVLHDESMWETPHSFNPQHFLDEDGKFRKREAFLPFSAGKRVCLGEQLARMELFLFFTSLLQRFSFSAPAGEQPSLEFKLGATR</sequence>
<keyword evidence="7" id="KW-0560">Oxidoreductase</keyword>
<feature type="binding site" description="axial binding residue" evidence="6">
    <location>
        <position position="178"/>
    </location>
    <ligand>
        <name>heme</name>
        <dbReference type="ChEBI" id="CHEBI:30413"/>
    </ligand>
    <ligandPart>
        <name>Fe</name>
        <dbReference type="ChEBI" id="CHEBI:18248"/>
    </ligandPart>
</feature>
<keyword evidence="7" id="KW-0503">Monooxygenase</keyword>
<evidence type="ECO:0000256" key="5">
    <source>
        <dbReference type="ARBA" id="ARBA00023004"/>
    </source>
</evidence>
<dbReference type="InterPro" id="IPR001128">
    <property type="entry name" value="Cyt_P450"/>
</dbReference>
<keyword evidence="9" id="KW-1185">Reference proteome</keyword>
<dbReference type="AlphaFoldDB" id="A0AAD3QXA1"/>
<feature type="non-terminal residue" evidence="8">
    <location>
        <position position="1"/>
    </location>
</feature>
<keyword evidence="4 6" id="KW-0479">Metal-binding</keyword>
<gene>
    <name evidence="8" type="ORF">AKAME5_002953000</name>
</gene>
<proteinExistence type="inferred from homology"/>